<organism evidence="1 2">
    <name type="scientific">Liparis tanakae</name>
    <name type="common">Tanaka's snailfish</name>
    <dbReference type="NCBI Taxonomy" id="230148"/>
    <lineage>
        <taxon>Eukaryota</taxon>
        <taxon>Metazoa</taxon>
        <taxon>Chordata</taxon>
        <taxon>Craniata</taxon>
        <taxon>Vertebrata</taxon>
        <taxon>Euteleostomi</taxon>
        <taxon>Actinopterygii</taxon>
        <taxon>Neopterygii</taxon>
        <taxon>Teleostei</taxon>
        <taxon>Neoteleostei</taxon>
        <taxon>Acanthomorphata</taxon>
        <taxon>Eupercaria</taxon>
        <taxon>Perciformes</taxon>
        <taxon>Cottioidei</taxon>
        <taxon>Cottales</taxon>
        <taxon>Liparidae</taxon>
        <taxon>Liparis</taxon>
    </lineage>
</organism>
<sequence length="206" mass="23314">MKRLQICEECAANSSPKVLSRSKEMSRSVAVTHSWERRKEKKKRTDGGFLGIRTPCRVCSLQSRGGTERYSGERSLLANGLWETLNDHDALRLQRCQKRTFKYNNSQDVAEFNGATSVSTITGSHRDLTVPTFPLHRVYAPRDTFLLSFNDVEEDSFLYGVSYRRTDSPSRHGGRKVTRRNRIACHELTREGAGEGQCHGGVHVPN</sequence>
<accession>A0A4Z2GE29</accession>
<dbReference type="Proteomes" id="UP000314294">
    <property type="component" value="Unassembled WGS sequence"/>
</dbReference>
<reference evidence="1 2" key="1">
    <citation type="submission" date="2019-03" db="EMBL/GenBank/DDBJ databases">
        <title>First draft genome of Liparis tanakae, snailfish: a comprehensive survey of snailfish specific genes.</title>
        <authorList>
            <person name="Kim W."/>
            <person name="Song I."/>
            <person name="Jeong J.-H."/>
            <person name="Kim D."/>
            <person name="Kim S."/>
            <person name="Ryu S."/>
            <person name="Song J.Y."/>
            <person name="Lee S.K."/>
        </authorList>
    </citation>
    <scope>NUCLEOTIDE SEQUENCE [LARGE SCALE GENOMIC DNA]</scope>
    <source>
        <tissue evidence="1">Muscle</tissue>
    </source>
</reference>
<comment type="caution">
    <text evidence="1">The sequence shown here is derived from an EMBL/GenBank/DDBJ whole genome shotgun (WGS) entry which is preliminary data.</text>
</comment>
<dbReference type="AlphaFoldDB" id="A0A4Z2GE29"/>
<evidence type="ECO:0000313" key="2">
    <source>
        <dbReference type="Proteomes" id="UP000314294"/>
    </source>
</evidence>
<name>A0A4Z2GE29_9TELE</name>
<evidence type="ECO:0000313" key="1">
    <source>
        <dbReference type="EMBL" id="TNN51153.1"/>
    </source>
</evidence>
<dbReference type="EMBL" id="SRLO01000592">
    <property type="protein sequence ID" value="TNN51153.1"/>
    <property type="molecule type" value="Genomic_DNA"/>
</dbReference>
<proteinExistence type="predicted"/>
<gene>
    <name evidence="1" type="ORF">EYF80_038623</name>
</gene>
<protein>
    <submittedName>
        <fullName evidence="1">Uncharacterized protein</fullName>
    </submittedName>
</protein>
<keyword evidence="2" id="KW-1185">Reference proteome</keyword>